<feature type="transmembrane region" description="Helical" evidence="1">
    <location>
        <begin position="12"/>
        <end position="29"/>
    </location>
</feature>
<keyword evidence="1" id="KW-1133">Transmembrane helix</keyword>
<keyword evidence="1" id="KW-0812">Transmembrane</keyword>
<protein>
    <recommendedName>
        <fullName evidence="4">Cobalamin ABC transporter</fullName>
    </recommendedName>
</protein>
<evidence type="ECO:0000313" key="3">
    <source>
        <dbReference type="Proteomes" id="UP001169862"/>
    </source>
</evidence>
<evidence type="ECO:0008006" key="4">
    <source>
        <dbReference type="Google" id="ProtNLM"/>
    </source>
</evidence>
<feature type="transmembrane region" description="Helical" evidence="1">
    <location>
        <begin position="35"/>
        <end position="56"/>
    </location>
</feature>
<sequence length="200" mass="22043">MVIRDRLSFDKISLPQLMIGFALLVLMAVTRGQHFASVDALPSASWAVFFIAGIYLRSHWSFTFYMAAAVLLDLSSLAAGASIADCITPSYVALIPAYASLWLAGRWFAQKMTLNAVGILRLTMAMVCGLVLAQLISSGSYYLFSGQFANPTVAEFVERMVAYTPRRLESLAFYIAMAACVHVISFELRRLGSRFGFSHE</sequence>
<proteinExistence type="predicted"/>
<feature type="transmembrane region" description="Helical" evidence="1">
    <location>
        <begin position="63"/>
        <end position="84"/>
    </location>
</feature>
<dbReference type="RefSeq" id="WP_303548326.1">
    <property type="nucleotide sequence ID" value="NZ_JAUOPG010000001.1"/>
</dbReference>
<organism evidence="2 3">
    <name type="scientific">Neptunomonas phycophila</name>
    <dbReference type="NCBI Taxonomy" id="1572645"/>
    <lineage>
        <taxon>Bacteria</taxon>
        <taxon>Pseudomonadati</taxon>
        <taxon>Pseudomonadota</taxon>
        <taxon>Gammaproteobacteria</taxon>
        <taxon>Oceanospirillales</taxon>
        <taxon>Oceanospirillaceae</taxon>
        <taxon>Neptunomonas</taxon>
    </lineage>
</organism>
<dbReference type="Proteomes" id="UP001169862">
    <property type="component" value="Unassembled WGS sequence"/>
</dbReference>
<evidence type="ECO:0000256" key="1">
    <source>
        <dbReference type="SAM" id="Phobius"/>
    </source>
</evidence>
<accession>A0AAW7XDT2</accession>
<reference evidence="2" key="1">
    <citation type="submission" date="2023-07" db="EMBL/GenBank/DDBJ databases">
        <title>Genome content predicts the carbon catabolic preferences of heterotrophic bacteria.</title>
        <authorList>
            <person name="Gralka M."/>
        </authorList>
    </citation>
    <scope>NUCLEOTIDE SEQUENCE</scope>
    <source>
        <strain evidence="2">I2M16</strain>
    </source>
</reference>
<name>A0AAW7XDT2_9GAMM</name>
<dbReference type="EMBL" id="JAUOPG010000001">
    <property type="protein sequence ID" value="MDO6452331.1"/>
    <property type="molecule type" value="Genomic_DNA"/>
</dbReference>
<dbReference type="AlphaFoldDB" id="A0AAW7XDT2"/>
<feature type="transmembrane region" description="Helical" evidence="1">
    <location>
        <begin position="121"/>
        <end position="144"/>
    </location>
</feature>
<feature type="transmembrane region" description="Helical" evidence="1">
    <location>
        <begin position="90"/>
        <end position="109"/>
    </location>
</feature>
<feature type="transmembrane region" description="Helical" evidence="1">
    <location>
        <begin position="171"/>
        <end position="188"/>
    </location>
</feature>
<comment type="caution">
    <text evidence="2">The sequence shown here is derived from an EMBL/GenBank/DDBJ whole genome shotgun (WGS) entry which is preliminary data.</text>
</comment>
<evidence type="ECO:0000313" key="2">
    <source>
        <dbReference type="EMBL" id="MDO6452331.1"/>
    </source>
</evidence>
<gene>
    <name evidence="2" type="ORF">Q4490_02030</name>
</gene>
<keyword evidence="1" id="KW-0472">Membrane</keyword>